<dbReference type="Gene3D" id="3.40.630.30">
    <property type="match status" value="1"/>
</dbReference>
<dbReference type="PANTHER" id="PTHR43792:SF9">
    <property type="entry name" value="RIBOSOMAL-PROTEIN-ALANINE ACETYLTRANSFERASE"/>
    <property type="match status" value="1"/>
</dbReference>
<dbReference type="PANTHER" id="PTHR43792">
    <property type="entry name" value="GNAT FAMILY, PUTATIVE (AFU_ORTHOLOGUE AFUA_3G00765)-RELATED-RELATED"/>
    <property type="match status" value="1"/>
</dbReference>
<reference evidence="2 3" key="1">
    <citation type="submission" date="2018-09" db="EMBL/GenBank/DDBJ databases">
        <title>Genome Sequence of Paenibacillus lautus Strain E7593-69, Azo Dye-Degrading Bacteria, Isolated from Commercial Tattoo Inks.</title>
        <authorList>
            <person name="Nho S.W."/>
            <person name="Kim S.-J."/>
            <person name="Kweon O."/>
            <person name="Cerniglia C.E."/>
        </authorList>
    </citation>
    <scope>NUCLEOTIDE SEQUENCE [LARGE SCALE GENOMIC DNA]</scope>
    <source>
        <strain evidence="2 3">E7593-69</strain>
    </source>
</reference>
<evidence type="ECO:0000259" key="1">
    <source>
        <dbReference type="PROSITE" id="PS51186"/>
    </source>
</evidence>
<dbReference type="InterPro" id="IPR016181">
    <property type="entry name" value="Acyl_CoA_acyltransferase"/>
</dbReference>
<dbReference type="Proteomes" id="UP000266552">
    <property type="component" value="Chromosome"/>
</dbReference>
<dbReference type="InterPro" id="IPR051531">
    <property type="entry name" value="N-acetyltransferase"/>
</dbReference>
<dbReference type="CDD" id="cd04301">
    <property type="entry name" value="NAT_SF"/>
    <property type="match status" value="1"/>
</dbReference>
<gene>
    <name evidence="2" type="ORF">D5F53_07565</name>
</gene>
<keyword evidence="2" id="KW-0808">Transferase</keyword>
<dbReference type="GO" id="GO:0008999">
    <property type="term" value="F:protein-N-terminal-alanine acetyltransferase activity"/>
    <property type="evidence" value="ECO:0007669"/>
    <property type="project" value="TreeGrafter"/>
</dbReference>
<keyword evidence="3" id="KW-1185">Reference proteome</keyword>
<dbReference type="RefSeq" id="WP_119847178.1">
    <property type="nucleotide sequence ID" value="NZ_CP032412.1"/>
</dbReference>
<sequence length="182" mass="21991">MPQFPLLETERLVLRQIKPEDSRDIFHYFSMDTVTKFYDVQSFTHVDQAEELIRRWNQRYENNQAIRWGITLRSESRVIGTCGYHGWMKHHYKAEIGYELAPEYWRQGYMTEAIQKIMEFGFNHLGLNRIEAFVEPENMASRKLLEKLGLNEEGTLKQHFYWRNQFVDTVIYALLKRDYQAR</sequence>
<dbReference type="InterPro" id="IPR000182">
    <property type="entry name" value="GNAT_dom"/>
</dbReference>
<protein>
    <submittedName>
        <fullName evidence="2">N-acetyltransferase</fullName>
    </submittedName>
</protein>
<accession>A0A385TKJ8</accession>
<evidence type="ECO:0000313" key="3">
    <source>
        <dbReference type="Proteomes" id="UP000266552"/>
    </source>
</evidence>
<feature type="domain" description="N-acetyltransferase" evidence="1">
    <location>
        <begin position="12"/>
        <end position="177"/>
    </location>
</feature>
<dbReference type="SUPFAM" id="SSF55729">
    <property type="entry name" value="Acyl-CoA N-acyltransferases (Nat)"/>
    <property type="match status" value="1"/>
</dbReference>
<dbReference type="KEGG" id="plw:D5F53_07565"/>
<name>A0A385TKJ8_PAELA</name>
<proteinExistence type="predicted"/>
<dbReference type="PROSITE" id="PS51186">
    <property type="entry name" value="GNAT"/>
    <property type="match status" value="1"/>
</dbReference>
<dbReference type="Pfam" id="PF13302">
    <property type="entry name" value="Acetyltransf_3"/>
    <property type="match status" value="1"/>
</dbReference>
<organism evidence="2 3">
    <name type="scientific">Paenibacillus lautus</name>
    <name type="common">Bacillus lautus</name>
    <dbReference type="NCBI Taxonomy" id="1401"/>
    <lineage>
        <taxon>Bacteria</taxon>
        <taxon>Bacillati</taxon>
        <taxon>Bacillota</taxon>
        <taxon>Bacilli</taxon>
        <taxon>Bacillales</taxon>
        <taxon>Paenibacillaceae</taxon>
        <taxon>Paenibacillus</taxon>
    </lineage>
</organism>
<dbReference type="GO" id="GO:0005737">
    <property type="term" value="C:cytoplasm"/>
    <property type="evidence" value="ECO:0007669"/>
    <property type="project" value="TreeGrafter"/>
</dbReference>
<dbReference type="EMBL" id="CP032412">
    <property type="protein sequence ID" value="AYB43152.1"/>
    <property type="molecule type" value="Genomic_DNA"/>
</dbReference>
<evidence type="ECO:0000313" key="2">
    <source>
        <dbReference type="EMBL" id="AYB43152.1"/>
    </source>
</evidence>
<dbReference type="AlphaFoldDB" id="A0A385TKJ8"/>